<reference evidence="1" key="2">
    <citation type="journal article" date="2020" name="Nat. Commun.">
        <title>Large-scale genome sequencing of mycorrhizal fungi provides insights into the early evolution of symbiotic traits.</title>
        <authorList>
            <person name="Miyauchi S."/>
            <person name="Kiss E."/>
            <person name="Kuo A."/>
            <person name="Drula E."/>
            <person name="Kohler A."/>
            <person name="Sanchez-Garcia M."/>
            <person name="Morin E."/>
            <person name="Andreopoulos B."/>
            <person name="Barry K.W."/>
            <person name="Bonito G."/>
            <person name="Buee M."/>
            <person name="Carver A."/>
            <person name="Chen C."/>
            <person name="Cichocki N."/>
            <person name="Clum A."/>
            <person name="Culley D."/>
            <person name="Crous P.W."/>
            <person name="Fauchery L."/>
            <person name="Girlanda M."/>
            <person name="Hayes R.D."/>
            <person name="Keri Z."/>
            <person name="LaButti K."/>
            <person name="Lipzen A."/>
            <person name="Lombard V."/>
            <person name="Magnuson J."/>
            <person name="Maillard F."/>
            <person name="Murat C."/>
            <person name="Nolan M."/>
            <person name="Ohm R.A."/>
            <person name="Pangilinan J."/>
            <person name="Pereira M.F."/>
            <person name="Perotto S."/>
            <person name="Peter M."/>
            <person name="Pfister S."/>
            <person name="Riley R."/>
            <person name="Sitrit Y."/>
            <person name="Stielow J.B."/>
            <person name="Szollosi G."/>
            <person name="Zifcakova L."/>
            <person name="Stursova M."/>
            <person name="Spatafora J.W."/>
            <person name="Tedersoo L."/>
            <person name="Vaario L.M."/>
            <person name="Yamada A."/>
            <person name="Yan M."/>
            <person name="Wang P."/>
            <person name="Xu J."/>
            <person name="Bruns T."/>
            <person name="Baldrian P."/>
            <person name="Vilgalys R."/>
            <person name="Dunand C."/>
            <person name="Henrissat B."/>
            <person name="Grigoriev I.V."/>
            <person name="Hibbett D."/>
            <person name="Nagy L.G."/>
            <person name="Martin F.M."/>
        </authorList>
    </citation>
    <scope>NUCLEOTIDE SEQUENCE</scope>
    <source>
        <strain evidence="1">BED1</strain>
    </source>
</reference>
<sequence>MNTSQRTSNSDMILRSSEFSLGHTDSPETTSDVVAVLILCSVHFVLRSPEDYIPLSTSILLRNSLRNYRTFDLHPFLPSYSFEDPSIPLSSPLSPLDLQWNSGLARLSGRLHLSSLMPSGILRYTPSAFSSIRHLLADTCPSLMKTPLITITSVDPLDHSGESPEYRLR</sequence>
<gene>
    <name evidence="1" type="ORF">L210DRAFT_984497</name>
</gene>
<proteinExistence type="predicted"/>
<evidence type="ECO:0000313" key="1">
    <source>
        <dbReference type="EMBL" id="KAF8416907.1"/>
    </source>
</evidence>
<accession>A0AAD4BC12</accession>
<dbReference type="EMBL" id="WHUW01000239">
    <property type="protein sequence ID" value="KAF8416907.1"/>
    <property type="molecule type" value="Genomic_DNA"/>
</dbReference>
<comment type="caution">
    <text evidence="1">The sequence shown here is derived from an EMBL/GenBank/DDBJ whole genome shotgun (WGS) entry which is preliminary data.</text>
</comment>
<name>A0AAD4BC12_BOLED</name>
<protein>
    <submittedName>
        <fullName evidence="1">Uncharacterized protein</fullName>
    </submittedName>
</protein>
<reference evidence="1" key="1">
    <citation type="submission" date="2019-10" db="EMBL/GenBank/DDBJ databases">
        <authorList>
            <consortium name="DOE Joint Genome Institute"/>
            <person name="Kuo A."/>
            <person name="Miyauchi S."/>
            <person name="Kiss E."/>
            <person name="Drula E."/>
            <person name="Kohler A."/>
            <person name="Sanchez-Garcia M."/>
            <person name="Andreopoulos B."/>
            <person name="Barry K.W."/>
            <person name="Bonito G."/>
            <person name="Buee M."/>
            <person name="Carver A."/>
            <person name="Chen C."/>
            <person name="Cichocki N."/>
            <person name="Clum A."/>
            <person name="Culley D."/>
            <person name="Crous P.W."/>
            <person name="Fauchery L."/>
            <person name="Girlanda M."/>
            <person name="Hayes R."/>
            <person name="Keri Z."/>
            <person name="LaButti K."/>
            <person name="Lipzen A."/>
            <person name="Lombard V."/>
            <person name="Magnuson J."/>
            <person name="Maillard F."/>
            <person name="Morin E."/>
            <person name="Murat C."/>
            <person name="Nolan M."/>
            <person name="Ohm R."/>
            <person name="Pangilinan J."/>
            <person name="Pereira M."/>
            <person name="Perotto S."/>
            <person name="Peter M."/>
            <person name="Riley R."/>
            <person name="Sitrit Y."/>
            <person name="Stielow B."/>
            <person name="Szollosi G."/>
            <person name="Zifcakova L."/>
            <person name="Stursova M."/>
            <person name="Spatafora J.W."/>
            <person name="Tedersoo L."/>
            <person name="Vaario L.-M."/>
            <person name="Yamada A."/>
            <person name="Yan M."/>
            <person name="Wang P."/>
            <person name="Xu J."/>
            <person name="Bruns T."/>
            <person name="Baldrian P."/>
            <person name="Vilgalys R."/>
            <person name="Henrissat B."/>
            <person name="Grigoriev I.V."/>
            <person name="Hibbett D."/>
            <person name="Nagy L.G."/>
            <person name="Martin F.M."/>
        </authorList>
    </citation>
    <scope>NUCLEOTIDE SEQUENCE</scope>
    <source>
        <strain evidence="1">BED1</strain>
    </source>
</reference>
<dbReference type="AlphaFoldDB" id="A0AAD4BC12"/>
<dbReference type="Proteomes" id="UP001194468">
    <property type="component" value="Unassembled WGS sequence"/>
</dbReference>
<organism evidence="1 2">
    <name type="scientific">Boletus edulis BED1</name>
    <dbReference type="NCBI Taxonomy" id="1328754"/>
    <lineage>
        <taxon>Eukaryota</taxon>
        <taxon>Fungi</taxon>
        <taxon>Dikarya</taxon>
        <taxon>Basidiomycota</taxon>
        <taxon>Agaricomycotina</taxon>
        <taxon>Agaricomycetes</taxon>
        <taxon>Agaricomycetidae</taxon>
        <taxon>Boletales</taxon>
        <taxon>Boletineae</taxon>
        <taxon>Boletaceae</taxon>
        <taxon>Boletoideae</taxon>
        <taxon>Boletus</taxon>
    </lineage>
</organism>
<evidence type="ECO:0000313" key="2">
    <source>
        <dbReference type="Proteomes" id="UP001194468"/>
    </source>
</evidence>
<keyword evidence="2" id="KW-1185">Reference proteome</keyword>